<dbReference type="RefSeq" id="WP_250921525.1">
    <property type="nucleotide sequence ID" value="NZ_JAMQAW010000029.1"/>
</dbReference>
<keyword evidence="2" id="KW-1185">Reference proteome</keyword>
<reference evidence="1" key="1">
    <citation type="submission" date="2022-06" db="EMBL/GenBank/DDBJ databases">
        <title>Genome public.</title>
        <authorList>
            <person name="Sun Q."/>
        </authorList>
    </citation>
    <scope>NUCLEOTIDE SEQUENCE</scope>
    <source>
        <strain evidence="1">CWNU-1</strain>
    </source>
</reference>
<organism evidence="1 2">
    <name type="scientific">Streptomyces albipurpureus</name>
    <dbReference type="NCBI Taxonomy" id="2897419"/>
    <lineage>
        <taxon>Bacteria</taxon>
        <taxon>Bacillati</taxon>
        <taxon>Actinomycetota</taxon>
        <taxon>Actinomycetes</taxon>
        <taxon>Kitasatosporales</taxon>
        <taxon>Streptomycetaceae</taxon>
        <taxon>Streptomyces</taxon>
    </lineage>
</organism>
<accession>A0ABT0URF3</accession>
<protein>
    <submittedName>
        <fullName evidence="1">Uncharacterized protein</fullName>
    </submittedName>
</protein>
<gene>
    <name evidence="1" type="ORF">NBG84_23385</name>
</gene>
<proteinExistence type="predicted"/>
<evidence type="ECO:0000313" key="1">
    <source>
        <dbReference type="EMBL" id="MCM2391198.1"/>
    </source>
</evidence>
<dbReference type="Proteomes" id="UP001431429">
    <property type="component" value="Unassembled WGS sequence"/>
</dbReference>
<comment type="caution">
    <text evidence="1">The sequence shown here is derived from an EMBL/GenBank/DDBJ whole genome shotgun (WGS) entry which is preliminary data.</text>
</comment>
<sequence>MHPIVEGHHVALNPLQSPIDGMTGYLRDAQMIHRVTQERLAQLTAARQAQGKGGNGQPGAEHSALNRSVVVAAVGALEAFNEDLAITAQKHHPQARPRLNNWYNIAGGGGMVQTPSPNNLRKLFWTFFRYDPPDDWDWRVQVASIETGGTGTWRIATTQLAKMQASQLLDTMVKVRHGFAHQDKDQKLVHCPGIASQTSSGKIVIHSHHATNAISVLVQYAMLTTTGLAKSLGFKDQLRWVKPMADAGWEDLLVGTPAGSLVSRTWNRAPDL</sequence>
<evidence type="ECO:0000313" key="2">
    <source>
        <dbReference type="Proteomes" id="UP001431429"/>
    </source>
</evidence>
<name>A0ABT0URF3_9ACTN</name>
<dbReference type="EMBL" id="JAMQAW010000029">
    <property type="protein sequence ID" value="MCM2391198.1"/>
    <property type="molecule type" value="Genomic_DNA"/>
</dbReference>